<evidence type="ECO:0000313" key="2">
    <source>
        <dbReference type="EMBL" id="RGS44928.1"/>
    </source>
</evidence>
<evidence type="ECO:0000256" key="1">
    <source>
        <dbReference type="SAM" id="Phobius"/>
    </source>
</evidence>
<evidence type="ECO:0000313" key="3">
    <source>
        <dbReference type="Proteomes" id="UP000285274"/>
    </source>
</evidence>
<sequence length="61" mass="6793">MDIYLYIDVAMVLLALVEILRITLIIIENVKDTSSHTQWSTSVVALDSFRVSIVASSFSCT</sequence>
<dbReference type="AlphaFoldDB" id="A0A412IXZ9"/>
<keyword evidence="1" id="KW-0812">Transmembrane</keyword>
<name>A0A412IXZ9_9FIRM</name>
<proteinExistence type="predicted"/>
<comment type="caution">
    <text evidence="2">The sequence shown here is derived from an EMBL/GenBank/DDBJ whole genome shotgun (WGS) entry which is preliminary data.</text>
</comment>
<dbReference type="Proteomes" id="UP000285274">
    <property type="component" value="Unassembled WGS sequence"/>
</dbReference>
<dbReference type="RefSeq" id="WP_118320438.1">
    <property type="nucleotide sequence ID" value="NZ_QRVM01000050.1"/>
</dbReference>
<accession>A0A412IXZ9</accession>
<dbReference type="EMBL" id="QRVM01000050">
    <property type="protein sequence ID" value="RGS44928.1"/>
    <property type="molecule type" value="Genomic_DNA"/>
</dbReference>
<gene>
    <name evidence="2" type="ORF">DWX92_09515</name>
</gene>
<reference evidence="2 3" key="1">
    <citation type="submission" date="2018-08" db="EMBL/GenBank/DDBJ databases">
        <title>A genome reference for cultivated species of the human gut microbiota.</title>
        <authorList>
            <person name="Zou Y."/>
            <person name="Xue W."/>
            <person name="Luo G."/>
        </authorList>
    </citation>
    <scope>NUCLEOTIDE SEQUENCE [LARGE SCALE GENOMIC DNA]</scope>
    <source>
        <strain evidence="2 3">AF22-10AC</strain>
    </source>
</reference>
<protein>
    <submittedName>
        <fullName evidence="2">Uncharacterized protein</fullName>
    </submittedName>
</protein>
<feature type="transmembrane region" description="Helical" evidence="1">
    <location>
        <begin position="6"/>
        <end position="27"/>
    </location>
</feature>
<organism evidence="2 3">
    <name type="scientific">Holdemanella biformis</name>
    <dbReference type="NCBI Taxonomy" id="1735"/>
    <lineage>
        <taxon>Bacteria</taxon>
        <taxon>Bacillati</taxon>
        <taxon>Bacillota</taxon>
        <taxon>Erysipelotrichia</taxon>
        <taxon>Erysipelotrichales</taxon>
        <taxon>Erysipelotrichaceae</taxon>
        <taxon>Holdemanella</taxon>
    </lineage>
</organism>
<keyword evidence="1" id="KW-0472">Membrane</keyword>
<keyword evidence="1" id="KW-1133">Transmembrane helix</keyword>